<dbReference type="Gene3D" id="3.30.1540.10">
    <property type="entry name" value="formyl-coa transferase, domain 3"/>
    <property type="match status" value="1"/>
</dbReference>
<proteinExistence type="predicted"/>
<dbReference type="PANTHER" id="PTHR48207">
    <property type="entry name" value="SUCCINATE--HYDROXYMETHYLGLUTARATE COA-TRANSFERASE"/>
    <property type="match status" value="1"/>
</dbReference>
<dbReference type="OrthoDB" id="9806585at2"/>
<sequence length="412" mass="44476">MRSSDCEPLSGIRVLDLCRVVSGPFATMQLGDLGADIVKIEDPRQGDESRRYGPPFVGGESAYFLSVNRNKRSCAIDLKSPAGRDAALDLASAADVVIENFRPGTLDKWGLGFDALRARKPDIILCSISGFGRTGADALRPGYDLILQGESGVMDITGDPTGPPTKVGTSIADLVTGLYASHSVLAALMRKNRTSEGGRVDVSMLDAMASLLTFNAGMYFASGHSPRRRGNVHPTISPYEPFEASDGWINVGVANDKFWAAFCDVIGRPELRDDVRFETAPKRAASRNELVAILAPIFAGRSRADWLQALAVAGIPCGAIKSVGEVCETPQLTERGMVQSVRHPAAGDVRFIARPTRFGDEPPAPSTPPPMLGEHTREVLAEWRGWTDDRLERFALEGAFGDFGRSFVRSPR</sequence>
<evidence type="ECO:0000313" key="2">
    <source>
        <dbReference type="EMBL" id="SED51687.1"/>
    </source>
</evidence>
<organism evidence="2">
    <name type="scientific">Bradyrhizobium erythrophlei</name>
    <dbReference type="NCBI Taxonomy" id="1437360"/>
    <lineage>
        <taxon>Bacteria</taxon>
        <taxon>Pseudomonadati</taxon>
        <taxon>Pseudomonadota</taxon>
        <taxon>Alphaproteobacteria</taxon>
        <taxon>Hyphomicrobiales</taxon>
        <taxon>Nitrobacteraceae</taxon>
        <taxon>Bradyrhizobium</taxon>
    </lineage>
</organism>
<dbReference type="SUPFAM" id="SSF89796">
    <property type="entry name" value="CoA-transferase family III (CaiB/BaiF)"/>
    <property type="match status" value="1"/>
</dbReference>
<dbReference type="InterPro" id="IPR023606">
    <property type="entry name" value="CoA-Trfase_III_dom_1_sf"/>
</dbReference>
<keyword evidence="1 2" id="KW-0808">Transferase</keyword>
<dbReference type="AlphaFoldDB" id="A0A1H5BBF7"/>
<gene>
    <name evidence="2" type="ORF">SAMN05444164_4975</name>
</gene>
<dbReference type="Pfam" id="PF02515">
    <property type="entry name" value="CoA_transf_3"/>
    <property type="match status" value="1"/>
</dbReference>
<dbReference type="InterPro" id="IPR044855">
    <property type="entry name" value="CoA-Trfase_III_dom3_sf"/>
</dbReference>
<accession>A0A1H5BBF7</accession>
<dbReference type="Gene3D" id="3.40.50.10540">
    <property type="entry name" value="Crotonobetainyl-coa:carnitine coa-transferase, domain 1"/>
    <property type="match status" value="1"/>
</dbReference>
<dbReference type="EMBL" id="FNTH01000001">
    <property type="protein sequence ID" value="SED51687.1"/>
    <property type="molecule type" value="Genomic_DNA"/>
</dbReference>
<evidence type="ECO:0000256" key="1">
    <source>
        <dbReference type="ARBA" id="ARBA00022679"/>
    </source>
</evidence>
<dbReference type="PANTHER" id="PTHR48207:SF3">
    <property type="entry name" value="SUCCINATE--HYDROXYMETHYLGLUTARATE COA-TRANSFERASE"/>
    <property type="match status" value="1"/>
</dbReference>
<dbReference type="Proteomes" id="UP000198992">
    <property type="component" value="Unassembled WGS sequence"/>
</dbReference>
<dbReference type="RefSeq" id="WP_092120437.1">
    <property type="nucleotide sequence ID" value="NZ_FNTH01000001.1"/>
</dbReference>
<dbReference type="GO" id="GO:0008410">
    <property type="term" value="F:CoA-transferase activity"/>
    <property type="evidence" value="ECO:0007669"/>
    <property type="project" value="TreeGrafter"/>
</dbReference>
<name>A0A1H5BBF7_9BRAD</name>
<reference evidence="2" key="1">
    <citation type="submission" date="2016-10" db="EMBL/GenBank/DDBJ databases">
        <authorList>
            <person name="de Groot N.N."/>
        </authorList>
    </citation>
    <scope>NUCLEOTIDE SEQUENCE [LARGE SCALE GENOMIC DNA]</scope>
    <source>
        <strain evidence="2">MT12</strain>
    </source>
</reference>
<dbReference type="InterPro" id="IPR050483">
    <property type="entry name" value="CoA-transferase_III_domain"/>
</dbReference>
<dbReference type="InterPro" id="IPR003673">
    <property type="entry name" value="CoA-Trfase_fam_III"/>
</dbReference>
<protein>
    <submittedName>
        <fullName evidence="2">Formyl-CoA transferase</fullName>
    </submittedName>
</protein>